<feature type="domain" description="Cytoskeleton protein RodZ-like C-terminal" evidence="2">
    <location>
        <begin position="163"/>
        <end position="232"/>
    </location>
</feature>
<dbReference type="Proteomes" id="UP000832041">
    <property type="component" value="Chromosome"/>
</dbReference>
<feature type="region of interest" description="Disordered" evidence="1">
    <location>
        <begin position="74"/>
        <end position="99"/>
    </location>
</feature>
<keyword evidence="4" id="KW-1185">Reference proteome</keyword>
<evidence type="ECO:0000256" key="1">
    <source>
        <dbReference type="SAM" id="MobiDB-lite"/>
    </source>
</evidence>
<name>A0ABY4KW29_THEAE</name>
<dbReference type="InterPro" id="IPR050400">
    <property type="entry name" value="Bact_Cytoskel_RodZ"/>
</dbReference>
<dbReference type="RefSeq" id="WP_248591857.1">
    <property type="nucleotide sequence ID" value="NZ_BAABEB010000001.1"/>
</dbReference>
<sequence length="241" mass="25511">MATIGQTLADARTRLGLSHRRLSETTRIPETVLRAMERDDFTACGTPDRARRHLRTLCAALHLDADPLLHRLDAAPAPAPQQPHDTAPAPGHAPHRGQRGWTAVVAAAALTLAVLALPGRDAATDPAATHHAATTTPGHDAPTPTSRSADPTTPPDDRVTLHVTAHRRTWIAVTDATGANLFTGVLAPGQTRDWAAPREIHLRLDDAGNVRLRVNGQDHGTPGAAGEIAHLTYTPDTGPPD</sequence>
<gene>
    <name evidence="3" type="ORF">FOF52_00510</name>
</gene>
<proteinExistence type="predicted"/>
<dbReference type="InterPro" id="IPR025194">
    <property type="entry name" value="RodZ-like_C"/>
</dbReference>
<dbReference type="PANTHER" id="PTHR34475">
    <property type="match status" value="1"/>
</dbReference>
<protein>
    <submittedName>
        <fullName evidence="3">Helix-turn-helix domain-containing protein</fullName>
    </submittedName>
</protein>
<dbReference type="Pfam" id="PF13413">
    <property type="entry name" value="HTH_25"/>
    <property type="match status" value="1"/>
</dbReference>
<accession>A0ABY4KW29</accession>
<dbReference type="Pfam" id="PF13464">
    <property type="entry name" value="RodZ_C"/>
    <property type="match status" value="1"/>
</dbReference>
<dbReference type="Gene3D" id="1.10.260.40">
    <property type="entry name" value="lambda repressor-like DNA-binding domains"/>
    <property type="match status" value="1"/>
</dbReference>
<organism evidence="3 4">
    <name type="scientific">Thermobifida alba</name>
    <name type="common">Thermomonospora alba</name>
    <dbReference type="NCBI Taxonomy" id="53522"/>
    <lineage>
        <taxon>Bacteria</taxon>
        <taxon>Bacillati</taxon>
        <taxon>Actinomycetota</taxon>
        <taxon>Actinomycetes</taxon>
        <taxon>Streptosporangiales</taxon>
        <taxon>Nocardiopsidaceae</taxon>
        <taxon>Thermobifida</taxon>
    </lineage>
</organism>
<reference evidence="3 4" key="1">
    <citation type="submission" date="2020-04" db="EMBL/GenBank/DDBJ databases">
        <title>Thermobifida alba genome sequencing and assembly.</title>
        <authorList>
            <person name="Luzics S."/>
            <person name="Horvath B."/>
            <person name="Nagy I."/>
            <person name="Toth A."/>
            <person name="Nagy I."/>
            <person name="Kukolya J."/>
        </authorList>
    </citation>
    <scope>NUCLEOTIDE SEQUENCE [LARGE SCALE GENOMIC DNA]</scope>
    <source>
        <strain evidence="3 4">DSM 43795</strain>
    </source>
</reference>
<dbReference type="PANTHER" id="PTHR34475:SF1">
    <property type="entry name" value="CYTOSKELETON PROTEIN RODZ"/>
    <property type="match status" value="1"/>
</dbReference>
<feature type="region of interest" description="Disordered" evidence="1">
    <location>
        <begin position="124"/>
        <end position="158"/>
    </location>
</feature>
<feature type="compositionally biased region" description="Low complexity" evidence="1">
    <location>
        <begin position="124"/>
        <end position="145"/>
    </location>
</feature>
<evidence type="ECO:0000259" key="2">
    <source>
        <dbReference type="Pfam" id="PF13464"/>
    </source>
</evidence>
<dbReference type="SUPFAM" id="SSF47413">
    <property type="entry name" value="lambda repressor-like DNA-binding domains"/>
    <property type="match status" value="1"/>
</dbReference>
<dbReference type="EMBL" id="CP051627">
    <property type="protein sequence ID" value="UPT19635.1"/>
    <property type="molecule type" value="Genomic_DNA"/>
</dbReference>
<dbReference type="InterPro" id="IPR010982">
    <property type="entry name" value="Lambda_DNA-bd_dom_sf"/>
</dbReference>
<evidence type="ECO:0000313" key="4">
    <source>
        <dbReference type="Proteomes" id="UP000832041"/>
    </source>
</evidence>
<evidence type="ECO:0000313" key="3">
    <source>
        <dbReference type="EMBL" id="UPT19635.1"/>
    </source>
</evidence>